<accession>X0URT0</accession>
<evidence type="ECO:0000313" key="1">
    <source>
        <dbReference type="EMBL" id="GAG08430.1"/>
    </source>
</evidence>
<comment type="caution">
    <text evidence="1">The sequence shown here is derived from an EMBL/GenBank/DDBJ whole genome shotgun (WGS) entry which is preliminary data.</text>
</comment>
<feature type="non-terminal residue" evidence="1">
    <location>
        <position position="1"/>
    </location>
</feature>
<name>X0URT0_9ZZZZ</name>
<protein>
    <submittedName>
        <fullName evidence="1">Uncharacterized protein</fullName>
    </submittedName>
</protein>
<dbReference type="AlphaFoldDB" id="X0URT0"/>
<organism evidence="1">
    <name type="scientific">marine sediment metagenome</name>
    <dbReference type="NCBI Taxonomy" id="412755"/>
    <lineage>
        <taxon>unclassified sequences</taxon>
        <taxon>metagenomes</taxon>
        <taxon>ecological metagenomes</taxon>
    </lineage>
</organism>
<sequence>SLRQYLGLKEYKLYIRIYNLDKFIYQNKIIILLTKNYMVNVIDI</sequence>
<proteinExistence type="predicted"/>
<reference evidence="1" key="1">
    <citation type="journal article" date="2014" name="Front. Microbiol.">
        <title>High frequency of phylogenetically diverse reductive dehalogenase-homologous genes in deep subseafloor sedimentary metagenomes.</title>
        <authorList>
            <person name="Kawai M."/>
            <person name="Futagami T."/>
            <person name="Toyoda A."/>
            <person name="Takaki Y."/>
            <person name="Nishi S."/>
            <person name="Hori S."/>
            <person name="Arai W."/>
            <person name="Tsubouchi T."/>
            <person name="Morono Y."/>
            <person name="Uchiyama I."/>
            <person name="Ito T."/>
            <person name="Fujiyama A."/>
            <person name="Inagaki F."/>
            <person name="Takami H."/>
        </authorList>
    </citation>
    <scope>NUCLEOTIDE SEQUENCE</scope>
    <source>
        <strain evidence="1">Expedition CK06-06</strain>
    </source>
</reference>
<gene>
    <name evidence="1" type="ORF">S01H1_33100</name>
</gene>
<dbReference type="EMBL" id="BARS01020535">
    <property type="protein sequence ID" value="GAG08430.1"/>
    <property type="molecule type" value="Genomic_DNA"/>
</dbReference>